<comment type="caution">
    <text evidence="1">The sequence shown here is derived from an EMBL/GenBank/DDBJ whole genome shotgun (WGS) entry which is preliminary data.</text>
</comment>
<dbReference type="PANTHER" id="PTHR10091:SF0">
    <property type="entry name" value="GALACTOSE MUTAROTASE"/>
    <property type="match status" value="1"/>
</dbReference>
<name>A0A9D9DGV2_9BACL</name>
<proteinExistence type="predicted"/>
<evidence type="ECO:0000313" key="2">
    <source>
        <dbReference type="Proteomes" id="UP000823613"/>
    </source>
</evidence>
<dbReference type="GO" id="GO:0004034">
    <property type="term" value="F:aldose 1-epimerase activity"/>
    <property type="evidence" value="ECO:0007669"/>
    <property type="project" value="TreeGrafter"/>
</dbReference>
<dbReference type="Gene3D" id="2.70.98.10">
    <property type="match status" value="1"/>
</dbReference>
<accession>A0A9D9DGV2</accession>
<dbReference type="EMBL" id="JADIMY010000055">
    <property type="protein sequence ID" value="MBO8427434.1"/>
    <property type="molecule type" value="Genomic_DNA"/>
</dbReference>
<dbReference type="AlphaFoldDB" id="A0A9D9DGV2"/>
<dbReference type="InterPro" id="IPR008183">
    <property type="entry name" value="Aldose_1/G6P_1-epimerase"/>
</dbReference>
<gene>
    <name evidence="1" type="ORF">IAC58_02600</name>
</gene>
<dbReference type="GO" id="GO:0006006">
    <property type="term" value="P:glucose metabolic process"/>
    <property type="evidence" value="ECO:0007669"/>
    <property type="project" value="TreeGrafter"/>
</dbReference>
<evidence type="ECO:0000313" key="1">
    <source>
        <dbReference type="EMBL" id="MBO8427434.1"/>
    </source>
</evidence>
<dbReference type="PANTHER" id="PTHR10091">
    <property type="entry name" value="ALDOSE-1-EPIMERASE"/>
    <property type="match status" value="1"/>
</dbReference>
<dbReference type="SUPFAM" id="SSF74650">
    <property type="entry name" value="Galactose mutarotase-like"/>
    <property type="match status" value="1"/>
</dbReference>
<dbReference type="InterPro" id="IPR011013">
    <property type="entry name" value="Gal_mutarotase_sf_dom"/>
</dbReference>
<organism evidence="1 2">
    <name type="scientific">Candidatus Onthovivens merdipullorum</name>
    <dbReference type="NCBI Taxonomy" id="2840889"/>
    <lineage>
        <taxon>Bacteria</taxon>
        <taxon>Bacillati</taxon>
        <taxon>Bacillota</taxon>
        <taxon>Bacilli</taxon>
        <taxon>Bacillales</taxon>
        <taxon>Candidatus Onthovivens</taxon>
    </lineage>
</organism>
<dbReference type="GO" id="GO:0030246">
    <property type="term" value="F:carbohydrate binding"/>
    <property type="evidence" value="ECO:0007669"/>
    <property type="project" value="InterPro"/>
</dbReference>
<dbReference type="Pfam" id="PF01263">
    <property type="entry name" value="Aldose_epim"/>
    <property type="match status" value="1"/>
</dbReference>
<sequence length="331" mass="38545">MDYKISEFKDGIYWIDIETSSSIKARLCTFGASVYSLSIFNRPMILTLKDENEFLTCPQYYGKTLGRVCGRVRCDGELDGKPYHLLQTKDFNYCLHAGDDKSLSYKNFDYKVSENDKAIKVHFKIVDKDKENGFPGKCHISVIYEFSKEKPEFRIHFKGKTNETTLMNLSNHMYFNFDNDLDLKGYTLKMNASKYGLTDDTVFIIETKEVPSYLDFKKATKINSKFNDIVKSPLETIDNTFIFDSENSKKPQVILKNKDTKLSLYTDYPAMNIYLDNSLTDVKFANRDDFKLARGIALEPQLYNPNLNSLILRKGEKYNHFIRYKFKDLTK</sequence>
<reference evidence="1" key="2">
    <citation type="journal article" date="2021" name="PeerJ">
        <title>Extensive microbial diversity within the chicken gut microbiome revealed by metagenomics and culture.</title>
        <authorList>
            <person name="Gilroy R."/>
            <person name="Ravi A."/>
            <person name="Getino M."/>
            <person name="Pursley I."/>
            <person name="Horton D.L."/>
            <person name="Alikhan N.F."/>
            <person name="Baker D."/>
            <person name="Gharbi K."/>
            <person name="Hall N."/>
            <person name="Watson M."/>
            <person name="Adriaenssens E.M."/>
            <person name="Foster-Nyarko E."/>
            <person name="Jarju S."/>
            <person name="Secka A."/>
            <person name="Antonio M."/>
            <person name="Oren A."/>
            <person name="Chaudhuri R.R."/>
            <person name="La Ragione R."/>
            <person name="Hildebrand F."/>
            <person name="Pallen M.J."/>
        </authorList>
    </citation>
    <scope>NUCLEOTIDE SEQUENCE</scope>
    <source>
        <strain evidence="1">11159</strain>
    </source>
</reference>
<dbReference type="GO" id="GO:0033499">
    <property type="term" value="P:galactose catabolic process via UDP-galactose, Leloir pathway"/>
    <property type="evidence" value="ECO:0007669"/>
    <property type="project" value="TreeGrafter"/>
</dbReference>
<dbReference type="InterPro" id="IPR014718">
    <property type="entry name" value="GH-type_carb-bd"/>
</dbReference>
<evidence type="ECO:0008006" key="3">
    <source>
        <dbReference type="Google" id="ProtNLM"/>
    </source>
</evidence>
<protein>
    <recommendedName>
        <fullName evidence="3">Aldose 1-epimerase</fullName>
    </recommendedName>
</protein>
<dbReference type="Proteomes" id="UP000823613">
    <property type="component" value="Unassembled WGS sequence"/>
</dbReference>
<reference evidence="1" key="1">
    <citation type="submission" date="2020-10" db="EMBL/GenBank/DDBJ databases">
        <authorList>
            <person name="Gilroy R."/>
        </authorList>
    </citation>
    <scope>NUCLEOTIDE SEQUENCE</scope>
    <source>
        <strain evidence="1">11159</strain>
    </source>
</reference>